<name>A0A6M3JNG4_9ZZZZ</name>
<protein>
    <recommendedName>
        <fullName evidence="3">Tail protein</fullName>
    </recommendedName>
</protein>
<organism evidence="2">
    <name type="scientific">viral metagenome</name>
    <dbReference type="NCBI Taxonomy" id="1070528"/>
    <lineage>
        <taxon>unclassified sequences</taxon>
        <taxon>metagenomes</taxon>
        <taxon>organismal metagenomes</taxon>
    </lineage>
</organism>
<evidence type="ECO:0000313" key="2">
    <source>
        <dbReference type="EMBL" id="QJA71654.1"/>
    </source>
</evidence>
<reference evidence="2" key="1">
    <citation type="submission" date="2020-03" db="EMBL/GenBank/DDBJ databases">
        <title>The deep terrestrial virosphere.</title>
        <authorList>
            <person name="Holmfeldt K."/>
            <person name="Nilsson E."/>
            <person name="Simone D."/>
            <person name="Lopez-Fernandez M."/>
            <person name="Wu X."/>
            <person name="de Brujin I."/>
            <person name="Lundin D."/>
            <person name="Andersson A."/>
            <person name="Bertilsson S."/>
            <person name="Dopson M."/>
        </authorList>
    </citation>
    <scope>NUCLEOTIDE SEQUENCE</scope>
    <source>
        <strain evidence="2">MM415A03112</strain>
        <strain evidence="1">MM415B01626</strain>
    </source>
</reference>
<dbReference type="EMBL" id="MT141889">
    <property type="protein sequence ID" value="QJA71654.1"/>
    <property type="molecule type" value="Genomic_DNA"/>
</dbReference>
<proteinExistence type="predicted"/>
<evidence type="ECO:0000313" key="1">
    <source>
        <dbReference type="EMBL" id="QJA57550.1"/>
    </source>
</evidence>
<evidence type="ECO:0008006" key="3">
    <source>
        <dbReference type="Google" id="ProtNLM"/>
    </source>
</evidence>
<gene>
    <name evidence="2" type="ORF">MM415A03112_0008</name>
    <name evidence="1" type="ORF">MM415B01626_0011</name>
</gene>
<dbReference type="EMBL" id="MT141279">
    <property type="protein sequence ID" value="QJA57550.1"/>
    <property type="molecule type" value="Genomic_DNA"/>
</dbReference>
<accession>A0A6M3JNG4</accession>
<dbReference type="AlphaFoldDB" id="A0A6M3JNG4"/>
<sequence length="186" mass="21575">MVNKITVASLGFLDITMSFPNLPKVNRDIKRINKRFKNMSIMRFANAVAKRAKFELRKRVKHDYPSEDPGRLERGIEAISLEKGRMAVVVARARTSKGFEYARTIEEGRPAIDSRKLKGKWMYFLGRGGGLVRTNYVKAAEGYHYMELAREWARKKFGKYMKKRVERIFESKGTVDDYNIEDSVVL</sequence>